<dbReference type="Pfam" id="PF09357">
    <property type="entry name" value="RteC"/>
    <property type="match status" value="1"/>
</dbReference>
<proteinExistence type="predicted"/>
<reference evidence="1 2" key="1">
    <citation type="submission" date="2024-06" db="EMBL/GenBank/DDBJ databases">
        <title>Flavobacterium spp. isolated from glacier.</title>
        <authorList>
            <person name="Han D."/>
        </authorList>
    </citation>
    <scope>NUCLEOTIDE SEQUENCE [LARGE SCALE GENOMIC DNA]</scope>
    <source>
        <strain evidence="1 2">LS2P90</strain>
    </source>
</reference>
<sequence>MREKIITTLKEYKETYLSRLNDHESKYVDYDELHFINKELYFYQNCFSTANVSERRVLEYNSDYPEYKYCYLNEFEFDVINNEEPTGEENYDIKSLIKDESKWLTDGYDIEICDQLTTSFSKIIEYLRIKINTGANSSRFPKVKFHGSQTEFIELIKALTENGNLKGIQKDNIELCSKFFDIEIKNPDQTLTKLKSRNNGSETLFLDKLKISLRNHFTL</sequence>
<comment type="caution">
    <text evidence="1">The sequence shown here is derived from an EMBL/GenBank/DDBJ whole genome shotgun (WGS) entry which is preliminary data.</text>
</comment>
<gene>
    <name evidence="1" type="ORF">ACFX5E_02500</name>
</gene>
<evidence type="ECO:0000313" key="2">
    <source>
        <dbReference type="Proteomes" id="UP001600109"/>
    </source>
</evidence>
<dbReference type="InterPro" id="IPR018534">
    <property type="entry name" value="Tet_reg_excision_RteC"/>
</dbReference>
<dbReference type="Proteomes" id="UP001600109">
    <property type="component" value="Unassembled WGS sequence"/>
</dbReference>
<organism evidence="1 2">
    <name type="scientific">Flavobacterium xylosi</name>
    <dbReference type="NCBI Taxonomy" id="3230415"/>
    <lineage>
        <taxon>Bacteria</taxon>
        <taxon>Pseudomonadati</taxon>
        <taxon>Bacteroidota</taxon>
        <taxon>Flavobacteriia</taxon>
        <taxon>Flavobacteriales</taxon>
        <taxon>Flavobacteriaceae</taxon>
        <taxon>Flavobacterium</taxon>
    </lineage>
</organism>
<evidence type="ECO:0000313" key="1">
    <source>
        <dbReference type="EMBL" id="MFE3866940.1"/>
    </source>
</evidence>
<dbReference type="EMBL" id="JBHZPZ010000002">
    <property type="protein sequence ID" value="MFE3866940.1"/>
    <property type="molecule type" value="Genomic_DNA"/>
</dbReference>
<protein>
    <submittedName>
        <fullName evidence="1">RteC domain-containing protein</fullName>
    </submittedName>
</protein>
<keyword evidence="2" id="KW-1185">Reference proteome</keyword>
<name>A0ABW6HTN7_9FLAO</name>
<dbReference type="RefSeq" id="WP_379853587.1">
    <property type="nucleotide sequence ID" value="NZ_JBHZPZ010000002.1"/>
</dbReference>
<accession>A0ABW6HTN7</accession>